<evidence type="ECO:0000256" key="1">
    <source>
        <dbReference type="SAM" id="SignalP"/>
    </source>
</evidence>
<feature type="signal peptide" evidence="1">
    <location>
        <begin position="1"/>
        <end position="24"/>
    </location>
</feature>
<accession>A0ABY4UAX7</accession>
<name>A0ABY4UAX7_9SPHN</name>
<keyword evidence="2" id="KW-0614">Plasmid</keyword>
<protein>
    <recommendedName>
        <fullName evidence="4">Fimbrial major subunit CsuA/B family protein</fullName>
    </recommendedName>
</protein>
<dbReference type="Proteomes" id="UP001056619">
    <property type="component" value="Plasmid plas1"/>
</dbReference>
<sequence length="317" mass="34121">MIKKQSTRLGVGLAMSLSTMPVWAQDGPIMPQLLDTAECYLSLEVDNAVDWRGPYGRGYEVFDPSLSFEVALITVRHEGRACDFFLTATGQNGGGEGRLDGQGYALIYDLLRDPNGPSILSPDLFGNQLSRLHGTFAEGPSAQQFMIYLSIPPEQFVPGGTYSGQAILKLFRDDMAAPELSVQEALPITVPVASALKVENLQAGVGRRDLSVDLGNLETGATSELDFVLSSNAPVQARISSDNLGFLAHQFGARPIPYRMSIGNRRLDLSNGSDQVAIGTGGERGLDLPLRVMVDQQPGAAAGKYSDIVTINFRVEQ</sequence>
<dbReference type="EMBL" id="CP098495">
    <property type="protein sequence ID" value="USA63201.1"/>
    <property type="molecule type" value="Genomic_DNA"/>
</dbReference>
<proteinExistence type="predicted"/>
<gene>
    <name evidence="2" type="ORF">NCF85_15850</name>
</gene>
<dbReference type="RefSeq" id="WP_301643286.1">
    <property type="nucleotide sequence ID" value="NZ_CP098495.1"/>
</dbReference>
<feature type="chain" id="PRO_5045306768" description="Fimbrial major subunit CsuA/B family protein" evidence="1">
    <location>
        <begin position="25"/>
        <end position="317"/>
    </location>
</feature>
<evidence type="ECO:0008006" key="4">
    <source>
        <dbReference type="Google" id="ProtNLM"/>
    </source>
</evidence>
<keyword evidence="1" id="KW-0732">Signal</keyword>
<evidence type="ECO:0000313" key="3">
    <source>
        <dbReference type="Proteomes" id="UP001056619"/>
    </source>
</evidence>
<keyword evidence="3" id="KW-1185">Reference proteome</keyword>
<organism evidence="2 3">
    <name type="scientific">Qipengyuania citrea</name>
    <dbReference type="NCBI Taxonomy" id="225971"/>
    <lineage>
        <taxon>Bacteria</taxon>
        <taxon>Pseudomonadati</taxon>
        <taxon>Pseudomonadota</taxon>
        <taxon>Alphaproteobacteria</taxon>
        <taxon>Sphingomonadales</taxon>
        <taxon>Erythrobacteraceae</taxon>
        <taxon>Qipengyuania</taxon>
    </lineage>
</organism>
<geneLocation type="plasmid" evidence="2 3">
    <name>plas1</name>
</geneLocation>
<reference evidence="2 3" key="1">
    <citation type="submission" date="2022-06" db="EMBL/GenBank/DDBJ databases">
        <authorList>
            <person name="Liu G."/>
        </authorList>
    </citation>
    <scope>NUCLEOTIDE SEQUENCE [LARGE SCALE GENOMIC DNA]</scope>
    <source>
        <strain evidence="2 3">E4</strain>
        <plasmid evidence="2 3">plas1</plasmid>
    </source>
</reference>
<evidence type="ECO:0000313" key="2">
    <source>
        <dbReference type="EMBL" id="USA63201.1"/>
    </source>
</evidence>